<evidence type="ECO:0000313" key="2">
    <source>
        <dbReference type="Proteomes" id="UP001151760"/>
    </source>
</evidence>
<accession>A0ABQ4XYP7</accession>
<proteinExistence type="predicted"/>
<keyword evidence="2" id="KW-1185">Reference proteome</keyword>
<comment type="caution">
    <text evidence="1">The sequence shown here is derived from an EMBL/GenBank/DDBJ whole genome shotgun (WGS) entry which is preliminary data.</text>
</comment>
<gene>
    <name evidence="1" type="ORF">Tco_0702714</name>
</gene>
<evidence type="ECO:0000313" key="1">
    <source>
        <dbReference type="EMBL" id="GJS69873.1"/>
    </source>
</evidence>
<sequence length="347" mass="38982">MPTEMELTLEQTQQGVSYEVSLLSNIEDSHGPSNAKLNPPQPLKVSQQTLVSFLTEITRISIDFLTPTGNPVKEILLKLNLPDHRIRKDGVKEFPRSFRHSDTERLSRSDEVLKLKNFKKDATLKLFKSTNQERYVPELRRNLISLGTLKKDGFTVKMQSGKIKVIKGSLVILSGTRRANCVYTLDGQAVTRKTLKGRKQLGEYQIGWKIKTGNILDFCNQRSTQQCTKRGVAKHLGVAGLQQQNGLVEETNVTPLAKWVIKLWRLDDVTSKVVLYRNMGFNESGEYKKTFIGSGVDTGSVQVLQGVEFEVYREDSNESAFTVAAFAVAAVKKIYAHELLTFNDTVA</sequence>
<protein>
    <submittedName>
        <fullName evidence="1">Uncharacterized protein</fullName>
    </submittedName>
</protein>
<dbReference type="EMBL" id="BQNB010009894">
    <property type="protein sequence ID" value="GJS69873.1"/>
    <property type="molecule type" value="Genomic_DNA"/>
</dbReference>
<reference evidence="1" key="1">
    <citation type="journal article" date="2022" name="Int. J. Mol. Sci.">
        <title>Draft Genome of Tanacetum Coccineum: Genomic Comparison of Closely Related Tanacetum-Family Plants.</title>
        <authorList>
            <person name="Yamashiro T."/>
            <person name="Shiraishi A."/>
            <person name="Nakayama K."/>
            <person name="Satake H."/>
        </authorList>
    </citation>
    <scope>NUCLEOTIDE SEQUENCE</scope>
</reference>
<reference evidence="1" key="2">
    <citation type="submission" date="2022-01" db="EMBL/GenBank/DDBJ databases">
        <authorList>
            <person name="Yamashiro T."/>
            <person name="Shiraishi A."/>
            <person name="Satake H."/>
            <person name="Nakayama K."/>
        </authorList>
    </citation>
    <scope>NUCLEOTIDE SEQUENCE</scope>
</reference>
<organism evidence="1 2">
    <name type="scientific">Tanacetum coccineum</name>
    <dbReference type="NCBI Taxonomy" id="301880"/>
    <lineage>
        <taxon>Eukaryota</taxon>
        <taxon>Viridiplantae</taxon>
        <taxon>Streptophyta</taxon>
        <taxon>Embryophyta</taxon>
        <taxon>Tracheophyta</taxon>
        <taxon>Spermatophyta</taxon>
        <taxon>Magnoliopsida</taxon>
        <taxon>eudicotyledons</taxon>
        <taxon>Gunneridae</taxon>
        <taxon>Pentapetalae</taxon>
        <taxon>asterids</taxon>
        <taxon>campanulids</taxon>
        <taxon>Asterales</taxon>
        <taxon>Asteraceae</taxon>
        <taxon>Asteroideae</taxon>
        <taxon>Anthemideae</taxon>
        <taxon>Anthemidinae</taxon>
        <taxon>Tanacetum</taxon>
    </lineage>
</organism>
<name>A0ABQ4XYP7_9ASTR</name>
<dbReference type="Proteomes" id="UP001151760">
    <property type="component" value="Unassembled WGS sequence"/>
</dbReference>